<sequence>MVTRHNLNIYYVPPHNIPYSPSCPMALL</sequence>
<dbReference type="EMBL" id="GBRH01226641">
    <property type="protein sequence ID" value="JAD71254.1"/>
    <property type="molecule type" value="Transcribed_RNA"/>
</dbReference>
<accession>A0A0A9C4P1</accession>
<dbReference type="AlphaFoldDB" id="A0A0A9C4P1"/>
<reference evidence="1" key="2">
    <citation type="journal article" date="2015" name="Data Brief">
        <title>Shoot transcriptome of the giant reed, Arundo donax.</title>
        <authorList>
            <person name="Barrero R.A."/>
            <person name="Guerrero F.D."/>
            <person name="Moolhuijzen P."/>
            <person name="Goolsby J.A."/>
            <person name="Tidwell J."/>
            <person name="Bellgard S.E."/>
            <person name="Bellgard M.I."/>
        </authorList>
    </citation>
    <scope>NUCLEOTIDE SEQUENCE</scope>
    <source>
        <tissue evidence="1">Shoot tissue taken approximately 20 cm above the soil surface</tissue>
    </source>
</reference>
<evidence type="ECO:0000313" key="1">
    <source>
        <dbReference type="EMBL" id="JAD71254.1"/>
    </source>
</evidence>
<name>A0A0A9C4P1_ARUDO</name>
<organism evidence="1">
    <name type="scientific">Arundo donax</name>
    <name type="common">Giant reed</name>
    <name type="synonym">Donax arundinaceus</name>
    <dbReference type="NCBI Taxonomy" id="35708"/>
    <lineage>
        <taxon>Eukaryota</taxon>
        <taxon>Viridiplantae</taxon>
        <taxon>Streptophyta</taxon>
        <taxon>Embryophyta</taxon>
        <taxon>Tracheophyta</taxon>
        <taxon>Spermatophyta</taxon>
        <taxon>Magnoliopsida</taxon>
        <taxon>Liliopsida</taxon>
        <taxon>Poales</taxon>
        <taxon>Poaceae</taxon>
        <taxon>PACMAD clade</taxon>
        <taxon>Arundinoideae</taxon>
        <taxon>Arundineae</taxon>
        <taxon>Arundo</taxon>
    </lineage>
</organism>
<proteinExistence type="predicted"/>
<reference evidence="1" key="1">
    <citation type="submission" date="2014-09" db="EMBL/GenBank/DDBJ databases">
        <authorList>
            <person name="Magalhaes I.L.F."/>
            <person name="Oliveira U."/>
            <person name="Santos F.R."/>
            <person name="Vidigal T.H.D.A."/>
            <person name="Brescovit A.D."/>
            <person name="Santos A.J."/>
        </authorList>
    </citation>
    <scope>NUCLEOTIDE SEQUENCE</scope>
    <source>
        <tissue evidence="1">Shoot tissue taken approximately 20 cm above the soil surface</tissue>
    </source>
</reference>
<protein>
    <submittedName>
        <fullName evidence="1">Uncharacterized protein</fullName>
    </submittedName>
</protein>